<dbReference type="EMBL" id="FOXH01000019">
    <property type="protein sequence ID" value="SFQ44317.1"/>
    <property type="molecule type" value="Genomic_DNA"/>
</dbReference>
<organism evidence="2 3">
    <name type="scientific">Pseudarcicella hirudinis</name>
    <dbReference type="NCBI Taxonomy" id="1079859"/>
    <lineage>
        <taxon>Bacteria</taxon>
        <taxon>Pseudomonadati</taxon>
        <taxon>Bacteroidota</taxon>
        <taxon>Cytophagia</taxon>
        <taxon>Cytophagales</taxon>
        <taxon>Flectobacillaceae</taxon>
        <taxon>Pseudarcicella</taxon>
    </lineage>
</organism>
<dbReference type="OrthoDB" id="5873496at2"/>
<keyword evidence="1" id="KW-0732">Signal</keyword>
<dbReference type="AlphaFoldDB" id="A0A1I5YKB2"/>
<protein>
    <submittedName>
        <fullName evidence="2">Uncharacterized protein</fullName>
    </submittedName>
</protein>
<evidence type="ECO:0000313" key="2">
    <source>
        <dbReference type="EMBL" id="SFQ44317.1"/>
    </source>
</evidence>
<feature type="signal peptide" evidence="1">
    <location>
        <begin position="1"/>
        <end position="20"/>
    </location>
</feature>
<gene>
    <name evidence="2" type="ORF">SAMN04515674_11942</name>
</gene>
<dbReference type="Proteomes" id="UP000199306">
    <property type="component" value="Unassembled WGS sequence"/>
</dbReference>
<keyword evidence="3" id="KW-1185">Reference proteome</keyword>
<evidence type="ECO:0000313" key="3">
    <source>
        <dbReference type="Proteomes" id="UP000199306"/>
    </source>
</evidence>
<name>A0A1I5YKB2_9BACT</name>
<accession>A0A1I5YKB2</accession>
<reference evidence="2 3" key="1">
    <citation type="submission" date="2016-10" db="EMBL/GenBank/DDBJ databases">
        <authorList>
            <person name="de Groot N.N."/>
        </authorList>
    </citation>
    <scope>NUCLEOTIDE SEQUENCE [LARGE SCALE GENOMIC DNA]</scope>
    <source>
        <strain evidence="3">E92,LMG 26720,CCM 7988</strain>
    </source>
</reference>
<dbReference type="RefSeq" id="WP_092019525.1">
    <property type="nucleotide sequence ID" value="NZ_FOXH01000019.1"/>
</dbReference>
<evidence type="ECO:0000256" key="1">
    <source>
        <dbReference type="SAM" id="SignalP"/>
    </source>
</evidence>
<proteinExistence type="predicted"/>
<dbReference type="PROSITE" id="PS51257">
    <property type="entry name" value="PROKAR_LIPOPROTEIN"/>
    <property type="match status" value="1"/>
</dbReference>
<sequence length="126" mass="14253">MKKNLFIIALMTFSCQFAFGQVVVNGKNINEDARVKYLEVSINKCLGVKGLCVEVDFGQEIGVWSRKQKQLTDTGNKTSGFNSKVALFNFLFVNGWEYVSSEQIPAQLTESGNPVTQYLFRRRNSK</sequence>
<dbReference type="STRING" id="1079859.SAMN04515674_11942"/>
<feature type="chain" id="PRO_5011453723" evidence="1">
    <location>
        <begin position="21"/>
        <end position="126"/>
    </location>
</feature>